<sequence length="180" mass="20313">MTKIQADLYRYTGNKNSSIFWNFFKIRAFRYQYYYRMSCKKNNFFIKIILKILSHRIISKYGFILETTDQIGPGLMVLSTSLLGVNAGSKVGKNCTLSQGVYLGVANRGKLKGCPKLGDNVWIGPYSMIVGNIKIGNNVWIGPNSYINIDIPDNSRVFGNPPQIIPDESAVKDYIINPIE</sequence>
<evidence type="ECO:0000313" key="5">
    <source>
        <dbReference type="EMBL" id="TWP29283.1"/>
    </source>
</evidence>
<accession>A0A563DHF5</accession>
<organism evidence="5 6">
    <name type="scientific">Apibacter muscae</name>
    <dbReference type="NCBI Taxonomy" id="2509004"/>
    <lineage>
        <taxon>Bacteria</taxon>
        <taxon>Pseudomonadati</taxon>
        <taxon>Bacteroidota</taxon>
        <taxon>Flavobacteriia</taxon>
        <taxon>Flavobacteriales</taxon>
        <taxon>Weeksellaceae</taxon>
        <taxon>Apibacter</taxon>
    </lineage>
</organism>
<dbReference type="AlphaFoldDB" id="A0A563DHF5"/>
<dbReference type="Pfam" id="PF00132">
    <property type="entry name" value="Hexapep"/>
    <property type="match status" value="1"/>
</dbReference>
<dbReference type="PANTHER" id="PTHR42811">
    <property type="entry name" value="SERINE ACETYLTRANSFERASE"/>
    <property type="match status" value="1"/>
</dbReference>
<name>A0A563DHF5_9FLAO</name>
<dbReference type="GO" id="GO:0006535">
    <property type="term" value="P:cysteine biosynthetic process from serine"/>
    <property type="evidence" value="ECO:0007669"/>
    <property type="project" value="InterPro"/>
</dbReference>
<keyword evidence="6" id="KW-1185">Reference proteome</keyword>
<dbReference type="GO" id="GO:0009001">
    <property type="term" value="F:serine O-acetyltransferase activity"/>
    <property type="evidence" value="ECO:0007669"/>
    <property type="project" value="UniProtKB-EC"/>
</dbReference>
<dbReference type="PROSITE" id="PS00101">
    <property type="entry name" value="HEXAPEP_TRANSFERASES"/>
    <property type="match status" value="1"/>
</dbReference>
<comment type="caution">
    <text evidence="5">The sequence shown here is derived from an EMBL/GenBank/DDBJ whole genome shotgun (WGS) entry which is preliminary data.</text>
</comment>
<comment type="similarity">
    <text evidence="4">Belongs to the transferase hexapeptide repeat family.</text>
</comment>
<keyword evidence="3 4" id="KW-0012">Acyltransferase</keyword>
<keyword evidence="1 4" id="KW-0808">Transferase</keyword>
<protein>
    <recommendedName>
        <fullName evidence="4">Serine acetyltransferase</fullName>
        <ecNumber evidence="4">2.3.1.30</ecNumber>
    </recommendedName>
</protein>
<reference evidence="5 6" key="1">
    <citation type="submission" date="2019-02" db="EMBL/GenBank/DDBJ databases">
        <title>Apibacter muscae sp. nov.: a novel member of the house fly microbiota.</title>
        <authorList>
            <person name="Park R."/>
        </authorList>
    </citation>
    <scope>NUCLEOTIDE SEQUENCE [LARGE SCALE GENOMIC DNA]</scope>
    <source>
        <strain evidence="5 6">AL1</strain>
    </source>
</reference>
<evidence type="ECO:0000256" key="4">
    <source>
        <dbReference type="PIRNR" id="PIRNR000441"/>
    </source>
</evidence>
<dbReference type="RefSeq" id="WP_146261639.1">
    <property type="nucleotide sequence ID" value="NZ_SELG01000029.1"/>
</dbReference>
<dbReference type="EMBL" id="SELH01000015">
    <property type="protein sequence ID" value="TWP29283.1"/>
    <property type="molecule type" value="Genomic_DNA"/>
</dbReference>
<keyword evidence="2" id="KW-0677">Repeat</keyword>
<evidence type="ECO:0000313" key="6">
    <source>
        <dbReference type="Proteomes" id="UP000319499"/>
    </source>
</evidence>
<dbReference type="InterPro" id="IPR011004">
    <property type="entry name" value="Trimer_LpxA-like_sf"/>
</dbReference>
<comment type="catalytic activity">
    <reaction evidence="4">
        <text>L-serine + acetyl-CoA = O-acetyl-L-serine + CoA</text>
        <dbReference type="Rhea" id="RHEA:24560"/>
        <dbReference type="ChEBI" id="CHEBI:33384"/>
        <dbReference type="ChEBI" id="CHEBI:57287"/>
        <dbReference type="ChEBI" id="CHEBI:57288"/>
        <dbReference type="ChEBI" id="CHEBI:58340"/>
        <dbReference type="EC" id="2.3.1.30"/>
    </reaction>
</comment>
<dbReference type="OrthoDB" id="9814490at2"/>
<evidence type="ECO:0000256" key="3">
    <source>
        <dbReference type="ARBA" id="ARBA00023315"/>
    </source>
</evidence>
<dbReference type="EC" id="2.3.1.30" evidence="4"/>
<dbReference type="Proteomes" id="UP000319499">
    <property type="component" value="Unassembled WGS sequence"/>
</dbReference>
<dbReference type="GO" id="GO:0005737">
    <property type="term" value="C:cytoplasm"/>
    <property type="evidence" value="ECO:0007669"/>
    <property type="project" value="InterPro"/>
</dbReference>
<dbReference type="PIRSF" id="PIRSF000441">
    <property type="entry name" value="CysE"/>
    <property type="match status" value="1"/>
</dbReference>
<dbReference type="InterPro" id="IPR001451">
    <property type="entry name" value="Hexapep"/>
</dbReference>
<dbReference type="InterPro" id="IPR005881">
    <property type="entry name" value="Ser_O-AcTrfase"/>
</dbReference>
<proteinExistence type="inferred from homology"/>
<evidence type="ECO:0000256" key="1">
    <source>
        <dbReference type="ARBA" id="ARBA00022679"/>
    </source>
</evidence>
<evidence type="ECO:0000256" key="2">
    <source>
        <dbReference type="ARBA" id="ARBA00022737"/>
    </source>
</evidence>
<dbReference type="InterPro" id="IPR018357">
    <property type="entry name" value="Hexapep_transf_CS"/>
</dbReference>
<dbReference type="SUPFAM" id="SSF51161">
    <property type="entry name" value="Trimeric LpxA-like enzymes"/>
    <property type="match status" value="1"/>
</dbReference>
<dbReference type="Gene3D" id="2.160.10.10">
    <property type="entry name" value="Hexapeptide repeat proteins"/>
    <property type="match status" value="1"/>
</dbReference>
<gene>
    <name evidence="5" type="ORF">ETU09_03440</name>
</gene>